<proteinExistence type="predicted"/>
<name>A0A1M5RGD5_9BRAD</name>
<dbReference type="AlphaFoldDB" id="A0A1M5RGD5"/>
<reference evidence="1 2" key="1">
    <citation type="submission" date="2016-11" db="EMBL/GenBank/DDBJ databases">
        <authorList>
            <person name="Jaros S."/>
            <person name="Januszkiewicz K."/>
            <person name="Wedrychowicz H."/>
        </authorList>
    </citation>
    <scope>NUCLEOTIDE SEQUENCE [LARGE SCALE GENOMIC DNA]</scope>
    <source>
        <strain evidence="1 2">GAS242</strain>
    </source>
</reference>
<organism evidence="1 2">
    <name type="scientific">Bradyrhizobium erythrophlei</name>
    <dbReference type="NCBI Taxonomy" id="1437360"/>
    <lineage>
        <taxon>Bacteria</taxon>
        <taxon>Pseudomonadati</taxon>
        <taxon>Pseudomonadota</taxon>
        <taxon>Alphaproteobacteria</taxon>
        <taxon>Hyphomicrobiales</taxon>
        <taxon>Nitrobacteraceae</taxon>
        <taxon>Bradyrhizobium</taxon>
    </lineage>
</organism>
<protein>
    <submittedName>
        <fullName evidence="1">Uncharacterized protein</fullName>
    </submittedName>
</protein>
<gene>
    <name evidence="1" type="ORF">SAMN05444169_6527</name>
</gene>
<evidence type="ECO:0000313" key="1">
    <source>
        <dbReference type="EMBL" id="SHH24833.1"/>
    </source>
</evidence>
<dbReference type="Proteomes" id="UP000190675">
    <property type="component" value="Chromosome I"/>
</dbReference>
<accession>A0A1M5RGD5</accession>
<dbReference type="EMBL" id="LT670818">
    <property type="protein sequence ID" value="SHH24833.1"/>
    <property type="molecule type" value="Genomic_DNA"/>
</dbReference>
<evidence type="ECO:0000313" key="2">
    <source>
        <dbReference type="Proteomes" id="UP000190675"/>
    </source>
</evidence>
<dbReference type="RefSeq" id="WP_197687858.1">
    <property type="nucleotide sequence ID" value="NZ_LT670818.1"/>
</dbReference>
<sequence length="85" mass="9444">MRDYRAYILGTEGHRFIRAEDFLSDHPDDAAALATAKKLSDKHDVELWDGARFVARFSPDGKISSPELAPFFLEAVDTASSTKVT</sequence>